<evidence type="ECO:0000256" key="1">
    <source>
        <dbReference type="SAM" id="MobiDB-lite"/>
    </source>
</evidence>
<organism evidence="2 3">
    <name type="scientific">Paxillus rubicundulus Ve08.2h10</name>
    <dbReference type="NCBI Taxonomy" id="930991"/>
    <lineage>
        <taxon>Eukaryota</taxon>
        <taxon>Fungi</taxon>
        <taxon>Dikarya</taxon>
        <taxon>Basidiomycota</taxon>
        <taxon>Agaricomycotina</taxon>
        <taxon>Agaricomycetes</taxon>
        <taxon>Agaricomycetidae</taxon>
        <taxon>Boletales</taxon>
        <taxon>Paxilineae</taxon>
        <taxon>Paxillaceae</taxon>
        <taxon>Paxillus</taxon>
    </lineage>
</organism>
<evidence type="ECO:0000313" key="2">
    <source>
        <dbReference type="EMBL" id="KIK74118.1"/>
    </source>
</evidence>
<reference evidence="3" key="2">
    <citation type="submission" date="2015-01" db="EMBL/GenBank/DDBJ databases">
        <title>Evolutionary Origins and Diversification of the Mycorrhizal Mutualists.</title>
        <authorList>
            <consortium name="DOE Joint Genome Institute"/>
            <consortium name="Mycorrhizal Genomics Consortium"/>
            <person name="Kohler A."/>
            <person name="Kuo A."/>
            <person name="Nagy L.G."/>
            <person name="Floudas D."/>
            <person name="Copeland A."/>
            <person name="Barry K.W."/>
            <person name="Cichocki N."/>
            <person name="Veneault-Fourrey C."/>
            <person name="LaButti K."/>
            <person name="Lindquist E.A."/>
            <person name="Lipzen A."/>
            <person name="Lundell T."/>
            <person name="Morin E."/>
            <person name="Murat C."/>
            <person name="Riley R."/>
            <person name="Ohm R."/>
            <person name="Sun H."/>
            <person name="Tunlid A."/>
            <person name="Henrissat B."/>
            <person name="Grigoriev I.V."/>
            <person name="Hibbett D.S."/>
            <person name="Martin F."/>
        </authorList>
    </citation>
    <scope>NUCLEOTIDE SEQUENCE [LARGE SCALE GENOMIC DNA]</scope>
    <source>
        <strain evidence="3">Ve08.2h10</strain>
    </source>
</reference>
<accession>A0A0D0CFB6</accession>
<proteinExistence type="predicted"/>
<gene>
    <name evidence="2" type="ORF">PAXRUDRAFT_561338</name>
</gene>
<dbReference type="InParanoid" id="A0A0D0CFB6"/>
<feature type="region of interest" description="Disordered" evidence="1">
    <location>
        <begin position="44"/>
        <end position="102"/>
    </location>
</feature>
<dbReference type="Proteomes" id="UP000054538">
    <property type="component" value="Unassembled WGS sequence"/>
</dbReference>
<reference evidence="2 3" key="1">
    <citation type="submission" date="2014-04" db="EMBL/GenBank/DDBJ databases">
        <authorList>
            <consortium name="DOE Joint Genome Institute"/>
            <person name="Kuo A."/>
            <person name="Kohler A."/>
            <person name="Jargeat P."/>
            <person name="Nagy L.G."/>
            <person name="Floudas D."/>
            <person name="Copeland A."/>
            <person name="Barry K.W."/>
            <person name="Cichocki N."/>
            <person name="Veneault-Fourrey C."/>
            <person name="LaButti K."/>
            <person name="Lindquist E.A."/>
            <person name="Lipzen A."/>
            <person name="Lundell T."/>
            <person name="Morin E."/>
            <person name="Murat C."/>
            <person name="Sun H."/>
            <person name="Tunlid A."/>
            <person name="Henrissat B."/>
            <person name="Grigoriev I.V."/>
            <person name="Hibbett D.S."/>
            <person name="Martin F."/>
            <person name="Nordberg H.P."/>
            <person name="Cantor M.N."/>
            <person name="Hua S.X."/>
        </authorList>
    </citation>
    <scope>NUCLEOTIDE SEQUENCE [LARGE SCALE GENOMIC DNA]</scope>
    <source>
        <strain evidence="2 3">Ve08.2h10</strain>
    </source>
</reference>
<name>A0A0D0CFB6_9AGAM</name>
<dbReference type="HOGENOM" id="CLU_1982288_0_0_1"/>
<dbReference type="EMBL" id="KN829151">
    <property type="protein sequence ID" value="KIK74118.1"/>
    <property type="molecule type" value="Genomic_DNA"/>
</dbReference>
<protein>
    <submittedName>
        <fullName evidence="2">Unplaced genomic scaffold scaffold_4329, whole genome shotgun sequence</fullName>
    </submittedName>
</protein>
<feature type="compositionally biased region" description="Polar residues" evidence="1">
    <location>
        <begin position="59"/>
        <end position="69"/>
    </location>
</feature>
<dbReference type="OrthoDB" id="10646304at2759"/>
<dbReference type="AlphaFoldDB" id="A0A0D0CFB6"/>
<evidence type="ECO:0000313" key="3">
    <source>
        <dbReference type="Proteomes" id="UP000054538"/>
    </source>
</evidence>
<sequence>MSYQFNCSKKCRAIFRQVTRAVYRSHAKYREADADAAAAFVSGSASGIPGSVQHPGPSRQDTSEQSVQPAASPAMRFGRSPSAAQGVFPSRAPPTPPNYRPRAASMEYVNEDEGNRVVQSRKWHSF</sequence>
<keyword evidence="3" id="KW-1185">Reference proteome</keyword>